<protein>
    <submittedName>
        <fullName evidence="3">Unannotated protein</fullName>
    </submittedName>
</protein>
<dbReference type="EMBL" id="CAEZSR010000159">
    <property type="protein sequence ID" value="CAB4581773.1"/>
    <property type="molecule type" value="Genomic_DNA"/>
</dbReference>
<dbReference type="GO" id="GO:0006542">
    <property type="term" value="P:glutamine biosynthetic process"/>
    <property type="evidence" value="ECO:0007669"/>
    <property type="project" value="InterPro"/>
</dbReference>
<reference evidence="3" key="1">
    <citation type="submission" date="2020-05" db="EMBL/GenBank/DDBJ databases">
        <authorList>
            <person name="Chiriac C."/>
            <person name="Salcher M."/>
            <person name="Ghai R."/>
            <person name="Kavagutti S V."/>
        </authorList>
    </citation>
    <scope>NUCLEOTIDE SEQUENCE</scope>
</reference>
<dbReference type="Gene3D" id="3.10.20.70">
    <property type="entry name" value="Glutamine synthetase, N-terminal domain"/>
    <property type="match status" value="1"/>
</dbReference>
<evidence type="ECO:0000256" key="1">
    <source>
        <dbReference type="ARBA" id="ARBA00022598"/>
    </source>
</evidence>
<accession>A0A6J6F419</accession>
<dbReference type="GO" id="GO:0004356">
    <property type="term" value="F:glutamine synthetase activity"/>
    <property type="evidence" value="ECO:0007669"/>
    <property type="project" value="InterPro"/>
</dbReference>
<evidence type="ECO:0000313" key="3">
    <source>
        <dbReference type="EMBL" id="CAB4581773.1"/>
    </source>
</evidence>
<name>A0A6J6F419_9ZZZZ</name>
<gene>
    <name evidence="3" type="ORF">UFOPK1493_03141</name>
</gene>
<dbReference type="PANTHER" id="PTHR43785">
    <property type="entry name" value="GAMMA-GLUTAMYLPUTRESCINE SYNTHETASE"/>
    <property type="match status" value="1"/>
</dbReference>
<dbReference type="PANTHER" id="PTHR43785:SF12">
    <property type="entry name" value="TYPE-1 GLUTAMINE SYNTHETASE 2"/>
    <property type="match status" value="1"/>
</dbReference>
<feature type="domain" description="GS catalytic" evidence="2">
    <location>
        <begin position="118"/>
        <end position="447"/>
    </location>
</feature>
<dbReference type="SMART" id="SM01230">
    <property type="entry name" value="Gln-synt_C"/>
    <property type="match status" value="1"/>
</dbReference>
<dbReference type="Pfam" id="PF00120">
    <property type="entry name" value="Gln-synt_C"/>
    <property type="match status" value="1"/>
</dbReference>
<dbReference type="Gene3D" id="3.30.590.10">
    <property type="entry name" value="Glutamine synthetase/guanido kinase, catalytic domain"/>
    <property type="match status" value="1"/>
</dbReference>
<sequence>MSSPRLDEIAGLIAHHGVHTVELATIDTYGHLRGKRVPAQRFVRTVAEHGAHIADAIYVMDPQCEIVDSPLINMGTGFLDMHLEADLETFRLLRHRPGYATVMSHAIDHHHRPHPLDPRNVLQAQIDRVRALGYDPIAATELECYICHDDWTPAQSNVQYSSLIDNFPLERCVADMRNALLDLDIPVESSNPEYGPGQLEINFGCSDPMRTADNTVLFKATVKEIARNHGYRATFMPKPYAGQSGNGMHVHTSLNRDGHNVFDRGEGHLLNDVFRHWVGGLIHHARAISLLGIPLGNGYKRVRSYSFCPTHVHWGGDNRSVLCRCTVGQGSANRVEFRAAGADANPYLIIGAILAAGADGLERHLDPGPEATGDQYDDPGEHPLLPATFAEGVAAFETSALAAALGEDFTANFMALTRYELDLYEANASGDPDDVTAWEFARYVEFS</sequence>
<organism evidence="3">
    <name type="scientific">freshwater metagenome</name>
    <dbReference type="NCBI Taxonomy" id="449393"/>
    <lineage>
        <taxon>unclassified sequences</taxon>
        <taxon>metagenomes</taxon>
        <taxon>ecological metagenomes</taxon>
    </lineage>
</organism>
<dbReference type="PROSITE" id="PS51987">
    <property type="entry name" value="GS_CATALYTIC"/>
    <property type="match status" value="1"/>
</dbReference>
<dbReference type="InterPro" id="IPR008146">
    <property type="entry name" value="Gln_synth_cat_dom"/>
</dbReference>
<keyword evidence="1" id="KW-0436">Ligase</keyword>
<dbReference type="SUPFAM" id="SSF55931">
    <property type="entry name" value="Glutamine synthetase/guanido kinase"/>
    <property type="match status" value="1"/>
</dbReference>
<dbReference type="InterPro" id="IPR014746">
    <property type="entry name" value="Gln_synth/guanido_kin_cat_dom"/>
</dbReference>
<dbReference type="SUPFAM" id="SSF54368">
    <property type="entry name" value="Glutamine synthetase, N-terminal domain"/>
    <property type="match status" value="1"/>
</dbReference>
<evidence type="ECO:0000259" key="2">
    <source>
        <dbReference type="PROSITE" id="PS51987"/>
    </source>
</evidence>
<dbReference type="AlphaFoldDB" id="A0A6J6F419"/>
<proteinExistence type="predicted"/>
<dbReference type="InterPro" id="IPR036651">
    <property type="entry name" value="Gln_synt_N_sf"/>
</dbReference>